<keyword evidence="2" id="KW-0472">Membrane</keyword>
<keyword evidence="2" id="KW-1133">Transmembrane helix</keyword>
<feature type="region of interest" description="Disordered" evidence="1">
    <location>
        <begin position="111"/>
        <end position="218"/>
    </location>
</feature>
<evidence type="ECO:0000313" key="3">
    <source>
        <dbReference type="EMBL" id="CAL4148999.1"/>
    </source>
</evidence>
<comment type="caution">
    <text evidence="3">The sequence shown here is derived from an EMBL/GenBank/DDBJ whole genome shotgun (WGS) entry which is preliminary data.</text>
</comment>
<keyword evidence="2" id="KW-0812">Transmembrane</keyword>
<organism evidence="3 4">
    <name type="scientific">Meganyctiphanes norvegica</name>
    <name type="common">Northern krill</name>
    <name type="synonym">Thysanopoda norvegica</name>
    <dbReference type="NCBI Taxonomy" id="48144"/>
    <lineage>
        <taxon>Eukaryota</taxon>
        <taxon>Metazoa</taxon>
        <taxon>Ecdysozoa</taxon>
        <taxon>Arthropoda</taxon>
        <taxon>Crustacea</taxon>
        <taxon>Multicrustacea</taxon>
        <taxon>Malacostraca</taxon>
        <taxon>Eumalacostraca</taxon>
        <taxon>Eucarida</taxon>
        <taxon>Euphausiacea</taxon>
        <taxon>Euphausiidae</taxon>
        <taxon>Meganyctiphanes</taxon>
    </lineage>
</organism>
<feature type="transmembrane region" description="Helical" evidence="2">
    <location>
        <begin position="38"/>
        <end position="59"/>
    </location>
</feature>
<dbReference type="AlphaFoldDB" id="A0AAV2RZ27"/>
<name>A0AAV2RZ27_MEGNR</name>
<evidence type="ECO:0000313" key="4">
    <source>
        <dbReference type="Proteomes" id="UP001497623"/>
    </source>
</evidence>
<evidence type="ECO:0008006" key="5">
    <source>
        <dbReference type="Google" id="ProtNLM"/>
    </source>
</evidence>
<dbReference type="PRINTS" id="PR01217">
    <property type="entry name" value="PRICHEXTENSN"/>
</dbReference>
<evidence type="ECO:0000256" key="1">
    <source>
        <dbReference type="SAM" id="MobiDB-lite"/>
    </source>
</evidence>
<feature type="compositionally biased region" description="Low complexity" evidence="1">
    <location>
        <begin position="201"/>
        <end position="212"/>
    </location>
</feature>
<protein>
    <recommendedName>
        <fullName evidence="5">NADH dehydrogenase subunit 6</fullName>
    </recommendedName>
</protein>
<feature type="compositionally biased region" description="Low complexity" evidence="1">
    <location>
        <begin position="111"/>
        <end position="188"/>
    </location>
</feature>
<reference evidence="3 4" key="1">
    <citation type="submission" date="2024-05" db="EMBL/GenBank/DDBJ databases">
        <authorList>
            <person name="Wallberg A."/>
        </authorList>
    </citation>
    <scope>NUCLEOTIDE SEQUENCE [LARGE SCALE GENOMIC DNA]</scope>
</reference>
<feature type="transmembrane region" description="Helical" evidence="2">
    <location>
        <begin position="225"/>
        <end position="246"/>
    </location>
</feature>
<dbReference type="Proteomes" id="UP001497623">
    <property type="component" value="Unassembled WGS sequence"/>
</dbReference>
<feature type="transmembrane region" description="Helical" evidence="2">
    <location>
        <begin position="71"/>
        <end position="90"/>
    </location>
</feature>
<dbReference type="EMBL" id="CAXKWB010036753">
    <property type="protein sequence ID" value="CAL4148999.1"/>
    <property type="molecule type" value="Genomic_DNA"/>
</dbReference>
<gene>
    <name evidence="3" type="ORF">MNOR_LOCUS30316</name>
</gene>
<accession>A0AAV2RZ27</accession>
<evidence type="ECO:0000256" key="2">
    <source>
        <dbReference type="SAM" id="Phobius"/>
    </source>
</evidence>
<feature type="transmembrane region" description="Helical" evidence="2">
    <location>
        <begin position="12"/>
        <end position="32"/>
    </location>
</feature>
<proteinExistence type="predicted"/>
<sequence>MAIDDITRQPLALLKLSQVVLLVISIGCVFGVANGWWYYVGATLVAAFLNTIIMLVCYFWKQTFETTFLELSYTSYFVLAIFISAILLFAQPHYAEAPWKPNDVSALQTTTAIPTSTTTPPTTTQPPTSITTTPPPTSSTTPSSTTPSSTTPSSTTPSSTTPSSTTPSSTIPSSTTPSSTTPSSTTPSSTPPPSTIKRIASTTSVPSTTSSKPPQPEMYSKEGPWIAGGVFCIFLSLTYSIELYFLTRRLVGFGGRPSSSSPPMPSQPGM</sequence>
<keyword evidence="4" id="KW-1185">Reference proteome</keyword>